<name>A0A1H5TA13_9ACTN</name>
<evidence type="ECO:0000313" key="3">
    <source>
        <dbReference type="EMBL" id="SEF59636.1"/>
    </source>
</evidence>
<feature type="domain" description="CN hydrolase" evidence="2">
    <location>
        <begin position="292"/>
        <end position="533"/>
    </location>
</feature>
<dbReference type="PROSITE" id="PS50263">
    <property type="entry name" value="CN_HYDROLASE"/>
    <property type="match status" value="2"/>
</dbReference>
<keyword evidence="1 3" id="KW-0378">Hydrolase</keyword>
<dbReference type="EMBL" id="FNVO01000001">
    <property type="protein sequence ID" value="SEF59636.1"/>
    <property type="molecule type" value="Genomic_DNA"/>
</dbReference>
<dbReference type="SUPFAM" id="SSF56317">
    <property type="entry name" value="Carbon-nitrogen hydrolase"/>
    <property type="match status" value="2"/>
</dbReference>
<dbReference type="RefSeq" id="WP_103935960.1">
    <property type="nucleotide sequence ID" value="NZ_FNVO01000001.1"/>
</dbReference>
<dbReference type="InterPro" id="IPR003010">
    <property type="entry name" value="C-N_Hydrolase"/>
</dbReference>
<protein>
    <submittedName>
        <fullName evidence="3">Predicted amidohydrolase</fullName>
    </submittedName>
</protein>
<feature type="domain" description="CN hydrolase" evidence="2">
    <location>
        <begin position="4"/>
        <end position="242"/>
    </location>
</feature>
<accession>A0A1H5TA13</accession>
<organism evidence="3 4">
    <name type="scientific">Thermomonospora echinospora</name>
    <dbReference type="NCBI Taxonomy" id="1992"/>
    <lineage>
        <taxon>Bacteria</taxon>
        <taxon>Bacillati</taxon>
        <taxon>Actinomycetota</taxon>
        <taxon>Actinomycetes</taxon>
        <taxon>Streptosporangiales</taxon>
        <taxon>Thermomonosporaceae</taxon>
        <taxon>Thermomonospora</taxon>
    </lineage>
</organism>
<dbReference type="AlphaFoldDB" id="A0A1H5TA13"/>
<dbReference type="GO" id="GO:0016811">
    <property type="term" value="F:hydrolase activity, acting on carbon-nitrogen (but not peptide) bonds, in linear amides"/>
    <property type="evidence" value="ECO:0007669"/>
    <property type="project" value="TreeGrafter"/>
</dbReference>
<keyword evidence="4" id="KW-1185">Reference proteome</keyword>
<dbReference type="InterPro" id="IPR036526">
    <property type="entry name" value="C-N_Hydrolase_sf"/>
</dbReference>
<dbReference type="Proteomes" id="UP000236723">
    <property type="component" value="Unassembled WGS sequence"/>
</dbReference>
<dbReference type="CDD" id="cd07197">
    <property type="entry name" value="nitrilase"/>
    <property type="match status" value="2"/>
</dbReference>
<dbReference type="PANTHER" id="PTHR43674:SF2">
    <property type="entry name" value="BETA-UREIDOPROPIONASE"/>
    <property type="match status" value="1"/>
</dbReference>
<evidence type="ECO:0000256" key="1">
    <source>
        <dbReference type="ARBA" id="ARBA00022801"/>
    </source>
</evidence>
<reference evidence="3" key="1">
    <citation type="submission" date="2016-10" db="EMBL/GenBank/DDBJ databases">
        <authorList>
            <person name="de Groot N.N."/>
        </authorList>
    </citation>
    <scope>NUCLEOTIDE SEQUENCE [LARGE SCALE GENOMIC DNA]</scope>
    <source>
        <strain evidence="3">DSM 43163</strain>
    </source>
</reference>
<sequence length="562" mass="61141">MAEVRVAAAQFFSGTDPVANLALCERYVRQAAARGARLVVLPENANRVRDHDTRERCWRHSEELDGPFVTGLRAVAAELGVHIAAGVDLRGDAEPVVHIASVLIGPDGQIIGVHRKHVLWDYEYTLFEPGDEPYQVFDTELGRIGLLLCADGIVPETPRALGLLGAQILCNSLNSRGPDEARVHVPLRAMENRVWHVAANTVGGPELEWPWMGGSQIVAPDGTRLAEAGEVEPGLVVADIDPELAGDKQMPGVADLFAWRRPDLYGVLTRPLDAVPAAAMYGPAPADMPPRPLPVAVLQVSWFRNTEWTVRRALGQISFAGRRGARLGVLPELFCFAPGEVAADPEGAAELSRDVLARVSAACAEVKLWVAVNLVETEAGRHHSTVFLVDDAGEVVHRYRKTHLTDADRAWATAGDALSVADTPIGRIGFMIGEEVWVPEVARVLALEGAELIAHPTSWTTPEAMHVAATERTEENRVHLVSANRLDSPAALGSQVLRADDFMPGQPIAVMRYPTGYWTRPGFEEQLLIELDLREANDKMMGHHLDPLAKRHPGLYGMFTAG</sequence>
<proteinExistence type="predicted"/>
<gene>
    <name evidence="3" type="ORF">SAMN04489712_101541</name>
</gene>
<dbReference type="Pfam" id="PF00795">
    <property type="entry name" value="CN_hydrolase"/>
    <property type="match status" value="2"/>
</dbReference>
<dbReference type="InterPro" id="IPR050345">
    <property type="entry name" value="Aliph_Amidase/BUP"/>
</dbReference>
<dbReference type="OrthoDB" id="4008466at2"/>
<dbReference type="Gene3D" id="3.60.110.10">
    <property type="entry name" value="Carbon-nitrogen hydrolase"/>
    <property type="match status" value="2"/>
</dbReference>
<evidence type="ECO:0000259" key="2">
    <source>
        <dbReference type="PROSITE" id="PS50263"/>
    </source>
</evidence>
<evidence type="ECO:0000313" key="4">
    <source>
        <dbReference type="Proteomes" id="UP000236723"/>
    </source>
</evidence>
<dbReference type="PANTHER" id="PTHR43674">
    <property type="entry name" value="NITRILASE C965.09-RELATED"/>
    <property type="match status" value="1"/>
</dbReference>